<dbReference type="EMBL" id="CP053452">
    <property type="protein sequence ID" value="QJW93921.1"/>
    <property type="molecule type" value="Genomic_DNA"/>
</dbReference>
<sequence length="92" mass="10197">MAKGAARPAERHSVRWRCDKLLDRTKAAKTDETFRIQCDHLTAFCKTFGARSTDALKAHEVNDRLDQGDRTSSAKALGVTIIKVTHISDTIA</sequence>
<accession>A0A6M5YKX6</accession>
<proteinExistence type="predicted"/>
<reference evidence="2" key="1">
    <citation type="submission" date="2020-05" db="EMBL/GenBank/DDBJ databases">
        <title>Frigoriglobus tundricola gen. nov., sp. nov., a psychrotolerant cellulolytic planctomycete of the family Gemmataceae with two divergent copies of 16S rRNA gene.</title>
        <authorList>
            <person name="Kulichevskaya I.S."/>
            <person name="Ivanova A.A."/>
            <person name="Naumoff D.G."/>
            <person name="Beletsky A.V."/>
            <person name="Rijpstra W.I.C."/>
            <person name="Sinninghe Damste J.S."/>
            <person name="Mardanov A.V."/>
            <person name="Ravin N.V."/>
            <person name="Dedysh S.N."/>
        </authorList>
    </citation>
    <scope>NUCLEOTIDE SEQUENCE [LARGE SCALE GENOMIC DNA]</scope>
    <source>
        <strain evidence="2">PL17</strain>
    </source>
</reference>
<evidence type="ECO:0000313" key="1">
    <source>
        <dbReference type="EMBL" id="QJW93921.1"/>
    </source>
</evidence>
<evidence type="ECO:0000313" key="2">
    <source>
        <dbReference type="Proteomes" id="UP000503447"/>
    </source>
</evidence>
<protein>
    <submittedName>
        <fullName evidence="1">Uncharacterized protein</fullName>
    </submittedName>
</protein>
<dbReference type="Proteomes" id="UP000503447">
    <property type="component" value="Chromosome"/>
</dbReference>
<gene>
    <name evidence="1" type="ORF">FTUN_1435</name>
</gene>
<dbReference type="AlphaFoldDB" id="A0A6M5YKX6"/>
<dbReference type="RefSeq" id="WP_171470020.1">
    <property type="nucleotide sequence ID" value="NZ_CP053452.2"/>
</dbReference>
<keyword evidence="2" id="KW-1185">Reference proteome</keyword>
<dbReference type="KEGG" id="ftj:FTUN_1435"/>
<name>A0A6M5YKX6_9BACT</name>
<organism evidence="1 2">
    <name type="scientific">Frigoriglobus tundricola</name>
    <dbReference type="NCBI Taxonomy" id="2774151"/>
    <lineage>
        <taxon>Bacteria</taxon>
        <taxon>Pseudomonadati</taxon>
        <taxon>Planctomycetota</taxon>
        <taxon>Planctomycetia</taxon>
        <taxon>Gemmatales</taxon>
        <taxon>Gemmataceae</taxon>
        <taxon>Frigoriglobus</taxon>
    </lineage>
</organism>